<feature type="compositionally biased region" description="Basic and acidic residues" evidence="3">
    <location>
        <begin position="643"/>
        <end position="659"/>
    </location>
</feature>
<dbReference type="Pfam" id="PF14909">
    <property type="entry name" value="SPATA6"/>
    <property type="match status" value="1"/>
</dbReference>
<evidence type="ECO:0000313" key="6">
    <source>
        <dbReference type="Proteomes" id="UP000747542"/>
    </source>
</evidence>
<feature type="domain" description="Spermatogenesis-associated protein 6 N-terminal" evidence="4">
    <location>
        <begin position="44"/>
        <end position="176"/>
    </location>
</feature>
<sequence length="696" mass="77591">MTEEIPWRLPNQDRGQGGDVTLVTTPLLTDMASGGGVGSPVSRLVSCPGVWLPGRGRCSLSVCLLGFHTRTNKLPPVFPLLYHEKFKFERTFVGVRNLSVLEKVLEAETVYLELVQEETSGEAVLAVFESSVRDLLFPKPAEKLSYSGVDLDLLMEPTRDFPGIISPKIEVSTRTSVSETRTPLHQCSQDNVSFGHAHNRNTKAMYRSSSPEEGRKGDGGGVGGGGGGGGGGGTNEGVAGAIVGANHEDEVDDPLPVQNSPRRGESSRGGARDDGPKPRFGYRRPDDDLLSRIPSSPTRNTRYLGIPSRYLSRSAGNLADMPRTSLSSRYGRQHGGSSGGGNGKTSSETDGGRYTHPRRRPKDDFAHHAHVSLLDPRDRGHPSRRARSLSPQRRPTSAPPDRPDSTSVHPDRGELNSDHLRKDVDDLSGDEDNESKSPSRSPSPPASHASAPAAISHRRPRSYSRRPLTPSTRRRYYDSDEDSGDDLYVPRRYYRHHYYPWEDCPLCYPDYPYLPRYPRLSRYERYRYFHRATGCRCSCSTCSRYYSTCHYLGRPLNSYYRYRPSCLPYYPYRSSYKPYSKSYLRHLEMLDSDDLNPSPPLKLPKATKKAGEIKDATSEDSDLFDSSQVEEIEEGMSKKSRLTKRENWLKTDTGAKDASRGVNEGEAGRSQSHVTIHEENESKKVEDSSGEFFNID</sequence>
<evidence type="ECO:0000256" key="1">
    <source>
        <dbReference type="ARBA" id="ARBA00006215"/>
    </source>
</evidence>
<feature type="region of interest" description="Disordered" evidence="3">
    <location>
        <begin position="189"/>
        <end position="482"/>
    </location>
</feature>
<name>A0A8J5JP69_HOMAM</name>
<feature type="compositionally biased region" description="Basic and acidic residues" evidence="3">
    <location>
        <begin position="401"/>
        <end position="425"/>
    </location>
</feature>
<dbReference type="AlphaFoldDB" id="A0A8J5JP69"/>
<evidence type="ECO:0000256" key="3">
    <source>
        <dbReference type="SAM" id="MobiDB-lite"/>
    </source>
</evidence>
<dbReference type="GO" id="GO:0007283">
    <property type="term" value="P:spermatogenesis"/>
    <property type="evidence" value="ECO:0007669"/>
    <property type="project" value="InterPro"/>
</dbReference>
<accession>A0A8J5JP69</accession>
<feature type="compositionally biased region" description="Low complexity" evidence="3">
    <location>
        <begin position="446"/>
        <end position="455"/>
    </location>
</feature>
<dbReference type="Proteomes" id="UP000747542">
    <property type="component" value="Unassembled WGS sequence"/>
</dbReference>
<comment type="similarity">
    <text evidence="1">Belongs to the SPATA6 family.</text>
</comment>
<dbReference type="GO" id="GO:0032027">
    <property type="term" value="F:myosin light chain binding"/>
    <property type="evidence" value="ECO:0007669"/>
    <property type="project" value="InterPro"/>
</dbReference>
<feature type="compositionally biased region" description="Acidic residues" evidence="3">
    <location>
        <begin position="618"/>
        <end position="634"/>
    </location>
</feature>
<feature type="compositionally biased region" description="Basic and acidic residues" evidence="3">
    <location>
        <begin position="675"/>
        <end position="687"/>
    </location>
</feature>
<gene>
    <name evidence="5" type="primary">Spata6l-L</name>
    <name evidence="5" type="ORF">Hamer_G022427</name>
</gene>
<evidence type="ECO:0000256" key="2">
    <source>
        <dbReference type="ARBA" id="ARBA00022553"/>
    </source>
</evidence>
<dbReference type="GO" id="GO:0120212">
    <property type="term" value="C:sperm head-tail coupling apparatus"/>
    <property type="evidence" value="ECO:0007669"/>
    <property type="project" value="InterPro"/>
</dbReference>
<protein>
    <submittedName>
        <fullName evidence="5">Spermatogenesis associated 6-like protein-like</fullName>
    </submittedName>
</protein>
<feature type="compositionally biased region" description="Gly residues" evidence="3">
    <location>
        <begin position="219"/>
        <end position="235"/>
    </location>
</feature>
<dbReference type="InterPro" id="IPR042769">
    <property type="entry name" value="SPATA6_fam"/>
</dbReference>
<proteinExistence type="inferred from homology"/>
<dbReference type="PANTHER" id="PTHR16435:SF6">
    <property type="entry name" value="IP09370P"/>
    <property type="match status" value="1"/>
</dbReference>
<keyword evidence="2" id="KW-0597">Phosphoprotein</keyword>
<dbReference type="PANTHER" id="PTHR16435">
    <property type="entry name" value="SPERMATOGENESIS-ASSOCIATED PROTEIN 6 SPATA6"/>
    <property type="match status" value="1"/>
</dbReference>
<dbReference type="EMBL" id="JAHLQT010032177">
    <property type="protein sequence ID" value="KAG7159813.1"/>
    <property type="molecule type" value="Genomic_DNA"/>
</dbReference>
<comment type="caution">
    <text evidence="5">The sequence shown here is derived from an EMBL/GenBank/DDBJ whole genome shotgun (WGS) entry which is preliminary data.</text>
</comment>
<evidence type="ECO:0000259" key="4">
    <source>
        <dbReference type="Pfam" id="PF14909"/>
    </source>
</evidence>
<dbReference type="InterPro" id="IPR032732">
    <property type="entry name" value="SPATA6_N"/>
</dbReference>
<feature type="region of interest" description="Disordered" evidence="3">
    <location>
        <begin position="595"/>
        <end position="696"/>
    </location>
</feature>
<evidence type="ECO:0000313" key="5">
    <source>
        <dbReference type="EMBL" id="KAG7159813.1"/>
    </source>
</evidence>
<feature type="compositionally biased region" description="Gly residues" evidence="3">
    <location>
        <begin position="333"/>
        <end position="343"/>
    </location>
</feature>
<feature type="compositionally biased region" description="Basic and acidic residues" evidence="3">
    <location>
        <begin position="262"/>
        <end position="290"/>
    </location>
</feature>
<keyword evidence="6" id="KW-1185">Reference proteome</keyword>
<reference evidence="5" key="1">
    <citation type="journal article" date="2021" name="Sci. Adv.">
        <title>The American lobster genome reveals insights on longevity, neural, and immune adaptations.</title>
        <authorList>
            <person name="Polinski J.M."/>
            <person name="Zimin A.V."/>
            <person name="Clark K.F."/>
            <person name="Kohn A.B."/>
            <person name="Sadowski N."/>
            <person name="Timp W."/>
            <person name="Ptitsyn A."/>
            <person name="Khanna P."/>
            <person name="Romanova D.Y."/>
            <person name="Williams P."/>
            <person name="Greenwood S.J."/>
            <person name="Moroz L.L."/>
            <person name="Walt D.R."/>
            <person name="Bodnar A.G."/>
        </authorList>
    </citation>
    <scope>NUCLEOTIDE SEQUENCE</scope>
    <source>
        <strain evidence="5">GMGI-L3</strain>
    </source>
</reference>
<organism evidence="5 6">
    <name type="scientific">Homarus americanus</name>
    <name type="common">American lobster</name>
    <dbReference type="NCBI Taxonomy" id="6706"/>
    <lineage>
        <taxon>Eukaryota</taxon>
        <taxon>Metazoa</taxon>
        <taxon>Ecdysozoa</taxon>
        <taxon>Arthropoda</taxon>
        <taxon>Crustacea</taxon>
        <taxon>Multicrustacea</taxon>
        <taxon>Malacostraca</taxon>
        <taxon>Eumalacostraca</taxon>
        <taxon>Eucarida</taxon>
        <taxon>Decapoda</taxon>
        <taxon>Pleocyemata</taxon>
        <taxon>Astacidea</taxon>
        <taxon>Nephropoidea</taxon>
        <taxon>Nephropidae</taxon>
        <taxon>Homarus</taxon>
    </lineage>
</organism>